<dbReference type="InterPro" id="IPR012327">
    <property type="entry name" value="MeTrfase_D12"/>
</dbReference>
<dbReference type="GO" id="GO:0009007">
    <property type="term" value="F:site-specific DNA-methyltransferase (adenine-specific) activity"/>
    <property type="evidence" value="ECO:0007669"/>
    <property type="project" value="UniProtKB-EC"/>
</dbReference>
<name>A0A5Q2VDX4_SERPR</name>
<dbReference type="GO" id="GO:1904047">
    <property type="term" value="F:S-adenosyl-L-methionine binding"/>
    <property type="evidence" value="ECO:0007669"/>
    <property type="project" value="TreeGrafter"/>
</dbReference>
<evidence type="ECO:0000256" key="2">
    <source>
        <dbReference type="ARBA" id="ARBA00022603"/>
    </source>
</evidence>
<comment type="catalytic activity">
    <reaction evidence="5">
        <text>a 2'-deoxyadenosine in DNA + S-adenosyl-L-methionine = an N(6)-methyl-2'-deoxyadenosine in DNA + S-adenosyl-L-homocysteine + H(+)</text>
        <dbReference type="Rhea" id="RHEA:15197"/>
        <dbReference type="Rhea" id="RHEA-COMP:12418"/>
        <dbReference type="Rhea" id="RHEA-COMP:12419"/>
        <dbReference type="ChEBI" id="CHEBI:15378"/>
        <dbReference type="ChEBI" id="CHEBI:57856"/>
        <dbReference type="ChEBI" id="CHEBI:59789"/>
        <dbReference type="ChEBI" id="CHEBI:90615"/>
        <dbReference type="ChEBI" id="CHEBI:90616"/>
        <dbReference type="EC" id="2.1.1.72"/>
    </reaction>
</comment>
<evidence type="ECO:0000313" key="6">
    <source>
        <dbReference type="EMBL" id="QGH62608.1"/>
    </source>
</evidence>
<dbReference type="RefSeq" id="WP_153859493.1">
    <property type="nucleotide sequence ID" value="NZ_CP045913.1"/>
</dbReference>
<dbReference type="REBASE" id="344828">
    <property type="entry name" value="M.Spr336ORF18020P"/>
</dbReference>
<dbReference type="GO" id="GO:0009307">
    <property type="term" value="P:DNA restriction-modification system"/>
    <property type="evidence" value="ECO:0007669"/>
    <property type="project" value="InterPro"/>
</dbReference>
<dbReference type="SUPFAM" id="SSF53335">
    <property type="entry name" value="S-adenosyl-L-methionine-dependent methyltransferases"/>
    <property type="match status" value="1"/>
</dbReference>
<evidence type="ECO:0000256" key="3">
    <source>
        <dbReference type="ARBA" id="ARBA00022679"/>
    </source>
</evidence>
<dbReference type="InterPro" id="IPR002052">
    <property type="entry name" value="DNA_methylase_N6_adenine_CS"/>
</dbReference>
<dbReference type="Gene3D" id="3.40.50.150">
    <property type="entry name" value="Vaccinia Virus protein VP39"/>
    <property type="match status" value="1"/>
</dbReference>
<dbReference type="EMBL" id="CP045913">
    <property type="protein sequence ID" value="QGH62608.1"/>
    <property type="molecule type" value="Genomic_DNA"/>
</dbReference>
<dbReference type="PROSITE" id="PS00092">
    <property type="entry name" value="N6_MTASE"/>
    <property type="match status" value="1"/>
</dbReference>
<organism evidence="6 7">
    <name type="scientific">Serratia proteamaculans</name>
    <dbReference type="NCBI Taxonomy" id="28151"/>
    <lineage>
        <taxon>Bacteria</taxon>
        <taxon>Pseudomonadati</taxon>
        <taxon>Pseudomonadota</taxon>
        <taxon>Gammaproteobacteria</taxon>
        <taxon>Enterobacterales</taxon>
        <taxon>Yersiniaceae</taxon>
        <taxon>Serratia</taxon>
    </lineage>
</organism>
<protein>
    <recommendedName>
        <fullName evidence="1">site-specific DNA-methyltransferase (adenine-specific)</fullName>
        <ecNumber evidence="1">2.1.1.72</ecNumber>
    </recommendedName>
</protein>
<evidence type="ECO:0000313" key="7">
    <source>
        <dbReference type="Proteomes" id="UP000381260"/>
    </source>
</evidence>
<reference evidence="6 7" key="1">
    <citation type="submission" date="2019-11" db="EMBL/GenBank/DDBJ databases">
        <title>The Phosphoenolpyruvate Phosphotransferase System Regulates Serratia proteamaculans 336X Biofilm Formation and Wheat Roots colonization.</title>
        <authorList>
            <person name="Liu F."/>
        </authorList>
    </citation>
    <scope>NUCLEOTIDE SEQUENCE [LARGE SCALE GENOMIC DNA]</scope>
    <source>
        <strain evidence="6 7">336X</strain>
    </source>
</reference>
<dbReference type="AlphaFoldDB" id="A0A5Q2VDX4"/>
<dbReference type="InterPro" id="IPR029063">
    <property type="entry name" value="SAM-dependent_MTases_sf"/>
</dbReference>
<keyword evidence="4" id="KW-0949">S-adenosyl-L-methionine</keyword>
<gene>
    <name evidence="6" type="ORF">GHV41_18020</name>
</gene>
<dbReference type="GO" id="GO:0043565">
    <property type="term" value="F:sequence-specific DNA binding"/>
    <property type="evidence" value="ECO:0007669"/>
    <property type="project" value="TreeGrafter"/>
</dbReference>
<dbReference type="Proteomes" id="UP000381260">
    <property type="component" value="Chromosome"/>
</dbReference>
<evidence type="ECO:0000256" key="5">
    <source>
        <dbReference type="ARBA" id="ARBA00047942"/>
    </source>
</evidence>
<keyword evidence="2 6" id="KW-0489">Methyltransferase</keyword>
<dbReference type="PANTHER" id="PTHR30481">
    <property type="entry name" value="DNA ADENINE METHYLASE"/>
    <property type="match status" value="1"/>
</dbReference>
<evidence type="ECO:0000256" key="1">
    <source>
        <dbReference type="ARBA" id="ARBA00011900"/>
    </source>
</evidence>
<proteinExistence type="predicted"/>
<keyword evidence="3" id="KW-0808">Transferase</keyword>
<dbReference type="GO" id="GO:0006298">
    <property type="term" value="P:mismatch repair"/>
    <property type="evidence" value="ECO:0007669"/>
    <property type="project" value="TreeGrafter"/>
</dbReference>
<sequence>MGYLGSKAASGAYQAIISQMPPHDTYIETHLGSGAIMLRKPPAERSIGWDIDPYTVEAFCQGNPDFLDGQEERLMIQVGDAVELLQATSFEHFGRCLIYVDPPYLPATRTSRARYRYEYTVNDHYQLIDVLRTVPANVMISGYPSALYDELLAGWRSIQFQVMTRGGPRTEQLWMNFPEGNAYSHAFAGTNYIDRQRIKRKAERWAKNYSALPTTEQTAILSAMLEVHKNSDFTS</sequence>
<dbReference type="EC" id="2.1.1.72" evidence="1"/>
<dbReference type="GO" id="GO:0032259">
    <property type="term" value="P:methylation"/>
    <property type="evidence" value="ECO:0007669"/>
    <property type="project" value="UniProtKB-KW"/>
</dbReference>
<accession>A0A5Q2VDX4</accession>
<evidence type="ECO:0000256" key="4">
    <source>
        <dbReference type="ARBA" id="ARBA00022691"/>
    </source>
</evidence>